<evidence type="ECO:0000256" key="2">
    <source>
        <dbReference type="ARBA" id="ARBA00023015"/>
    </source>
</evidence>
<protein>
    <submittedName>
        <fullName evidence="8">LuxR family transcriptional regulator</fullName>
    </submittedName>
</protein>
<dbReference type="InterPro" id="IPR011006">
    <property type="entry name" value="CheY-like_superfamily"/>
</dbReference>
<evidence type="ECO:0000256" key="4">
    <source>
        <dbReference type="ARBA" id="ARBA00023163"/>
    </source>
</evidence>
<organism evidence="8 9">
    <name type="scientific">Geobacter pickeringii</name>
    <dbReference type="NCBI Taxonomy" id="345632"/>
    <lineage>
        <taxon>Bacteria</taxon>
        <taxon>Pseudomonadati</taxon>
        <taxon>Thermodesulfobacteriota</taxon>
        <taxon>Desulfuromonadia</taxon>
        <taxon>Geobacterales</taxon>
        <taxon>Geobacteraceae</taxon>
        <taxon>Geobacter</taxon>
    </lineage>
</organism>
<dbReference type="PROSITE" id="PS00622">
    <property type="entry name" value="HTH_LUXR_1"/>
    <property type="match status" value="1"/>
</dbReference>
<reference evidence="8 9" key="1">
    <citation type="journal article" date="2015" name="Genome Announc.">
        <title>Complete Genome of Geobacter pickeringii G13T, a Metal-Reducing Isolate from Sedimentary Kaolin Deposits.</title>
        <authorList>
            <person name="Badalamenti J.P."/>
            <person name="Bond D.R."/>
        </authorList>
    </citation>
    <scope>NUCLEOTIDE SEQUENCE [LARGE SCALE GENOMIC DNA]</scope>
    <source>
        <strain evidence="8 9">G13</strain>
    </source>
</reference>
<evidence type="ECO:0000256" key="3">
    <source>
        <dbReference type="ARBA" id="ARBA00023125"/>
    </source>
</evidence>
<dbReference type="AlphaFoldDB" id="A0A0B5BCG7"/>
<evidence type="ECO:0000256" key="5">
    <source>
        <dbReference type="PROSITE-ProRule" id="PRU00169"/>
    </source>
</evidence>
<keyword evidence="9" id="KW-1185">Reference proteome</keyword>
<evidence type="ECO:0000259" key="6">
    <source>
        <dbReference type="PROSITE" id="PS50043"/>
    </source>
</evidence>
<keyword evidence="2" id="KW-0805">Transcription regulation</keyword>
<dbReference type="GO" id="GO:0000160">
    <property type="term" value="P:phosphorelay signal transduction system"/>
    <property type="evidence" value="ECO:0007669"/>
    <property type="project" value="InterPro"/>
</dbReference>
<evidence type="ECO:0000313" key="8">
    <source>
        <dbReference type="EMBL" id="AJE02769.1"/>
    </source>
</evidence>
<dbReference type="PROSITE" id="PS50110">
    <property type="entry name" value="RESPONSE_REGULATORY"/>
    <property type="match status" value="1"/>
</dbReference>
<evidence type="ECO:0000256" key="1">
    <source>
        <dbReference type="ARBA" id="ARBA00022553"/>
    </source>
</evidence>
<dbReference type="GO" id="GO:0006355">
    <property type="term" value="P:regulation of DNA-templated transcription"/>
    <property type="evidence" value="ECO:0007669"/>
    <property type="project" value="InterPro"/>
</dbReference>
<dbReference type="RefSeq" id="WP_039740928.1">
    <property type="nucleotide sequence ID" value="NZ_CP009788.1"/>
</dbReference>
<dbReference type="KEGG" id="gpi:GPICK_04755"/>
<dbReference type="PROSITE" id="PS50043">
    <property type="entry name" value="HTH_LUXR_2"/>
    <property type="match status" value="1"/>
</dbReference>
<proteinExistence type="predicted"/>
<keyword evidence="1 5" id="KW-0597">Phosphoprotein</keyword>
<dbReference type="SMART" id="SM00421">
    <property type="entry name" value="HTH_LUXR"/>
    <property type="match status" value="1"/>
</dbReference>
<gene>
    <name evidence="8" type="ORF">GPICK_04755</name>
</gene>
<feature type="domain" description="HTH luxR-type" evidence="6">
    <location>
        <begin position="144"/>
        <end position="210"/>
    </location>
</feature>
<dbReference type="STRING" id="345632.GPICK_04755"/>
<accession>A0A0B5BCG7</accession>
<dbReference type="InterPro" id="IPR039420">
    <property type="entry name" value="WalR-like"/>
</dbReference>
<dbReference type="PANTHER" id="PTHR43214:SF41">
    <property type="entry name" value="NITRATE_NITRITE RESPONSE REGULATOR PROTEIN NARP"/>
    <property type="match status" value="1"/>
</dbReference>
<dbReference type="SUPFAM" id="SSF46894">
    <property type="entry name" value="C-terminal effector domain of the bipartite response regulators"/>
    <property type="match status" value="1"/>
</dbReference>
<evidence type="ECO:0000259" key="7">
    <source>
        <dbReference type="PROSITE" id="PS50110"/>
    </source>
</evidence>
<dbReference type="EMBL" id="CP009788">
    <property type="protein sequence ID" value="AJE02769.1"/>
    <property type="molecule type" value="Genomic_DNA"/>
</dbReference>
<dbReference type="SUPFAM" id="SSF52172">
    <property type="entry name" value="CheY-like"/>
    <property type="match status" value="1"/>
</dbReference>
<dbReference type="GO" id="GO:0003677">
    <property type="term" value="F:DNA binding"/>
    <property type="evidence" value="ECO:0007669"/>
    <property type="project" value="UniProtKB-KW"/>
</dbReference>
<dbReference type="Pfam" id="PF00196">
    <property type="entry name" value="GerE"/>
    <property type="match status" value="1"/>
</dbReference>
<dbReference type="InterPro" id="IPR016032">
    <property type="entry name" value="Sig_transdc_resp-reg_C-effctor"/>
</dbReference>
<dbReference type="SMART" id="SM00448">
    <property type="entry name" value="REC"/>
    <property type="match status" value="1"/>
</dbReference>
<feature type="modified residue" description="4-aspartylphosphate" evidence="5">
    <location>
        <position position="57"/>
    </location>
</feature>
<dbReference type="Gene3D" id="3.40.50.2300">
    <property type="match status" value="1"/>
</dbReference>
<sequence>MGLLRRILIADDHAIFREGLKQVLAKTLNPATVDEADTAQDVLERIKAQDYDLLLLDISMPGRSGLEVLAEVKALKPTLPVLVLSMHPEEQYALRAFRLGAAGYVTKGSPSRELMKALDRLSLGKKYISPTVAECLVTSLESPSNKPLHTLLSNREFQVLCFIAAGKTVGKIADELCLSVKTISTHRSHILRKMNMRNNAELTRYALEHRLA</sequence>
<feature type="domain" description="Response regulatory" evidence="7">
    <location>
        <begin position="6"/>
        <end position="122"/>
    </location>
</feature>
<dbReference type="InterPro" id="IPR000792">
    <property type="entry name" value="Tscrpt_reg_LuxR_C"/>
</dbReference>
<keyword evidence="4" id="KW-0804">Transcription</keyword>
<dbReference type="InterPro" id="IPR001789">
    <property type="entry name" value="Sig_transdc_resp-reg_receiver"/>
</dbReference>
<evidence type="ECO:0000313" key="9">
    <source>
        <dbReference type="Proteomes" id="UP000057609"/>
    </source>
</evidence>
<dbReference type="PANTHER" id="PTHR43214">
    <property type="entry name" value="TWO-COMPONENT RESPONSE REGULATOR"/>
    <property type="match status" value="1"/>
</dbReference>
<dbReference type="CDD" id="cd06170">
    <property type="entry name" value="LuxR_C_like"/>
    <property type="match status" value="1"/>
</dbReference>
<dbReference type="Proteomes" id="UP000057609">
    <property type="component" value="Chromosome"/>
</dbReference>
<keyword evidence="3" id="KW-0238">DNA-binding</keyword>
<dbReference type="Pfam" id="PF00072">
    <property type="entry name" value="Response_reg"/>
    <property type="match status" value="1"/>
</dbReference>
<name>A0A0B5BCG7_9BACT</name>
<dbReference type="HOGENOM" id="CLU_000445_90_1_7"/>
<dbReference type="InterPro" id="IPR058245">
    <property type="entry name" value="NreC/VraR/RcsB-like_REC"/>
</dbReference>
<dbReference type="CDD" id="cd17535">
    <property type="entry name" value="REC_NarL-like"/>
    <property type="match status" value="1"/>
</dbReference>
<dbReference type="PRINTS" id="PR00038">
    <property type="entry name" value="HTHLUXR"/>
</dbReference>